<gene>
    <name evidence="7" type="primary">APC11</name>
    <name evidence="7" type="ORF">SLS60_011247</name>
</gene>
<feature type="compositionally biased region" description="Basic and acidic residues" evidence="5">
    <location>
        <begin position="268"/>
        <end position="314"/>
    </location>
</feature>
<dbReference type="Proteomes" id="UP001521785">
    <property type="component" value="Unassembled WGS sequence"/>
</dbReference>
<keyword evidence="1" id="KW-0479">Metal-binding</keyword>
<evidence type="ECO:0000313" key="8">
    <source>
        <dbReference type="Proteomes" id="UP001521785"/>
    </source>
</evidence>
<dbReference type="PROSITE" id="PS50089">
    <property type="entry name" value="ZF_RING_2"/>
    <property type="match status" value="1"/>
</dbReference>
<evidence type="ECO:0000256" key="2">
    <source>
        <dbReference type="ARBA" id="ARBA00022771"/>
    </source>
</evidence>
<evidence type="ECO:0000313" key="7">
    <source>
        <dbReference type="EMBL" id="KAL1592831.1"/>
    </source>
</evidence>
<reference evidence="7 8" key="1">
    <citation type="submission" date="2024-02" db="EMBL/GenBank/DDBJ databases">
        <title>De novo assembly and annotation of 12 fungi associated with fruit tree decline syndrome in Ontario, Canada.</title>
        <authorList>
            <person name="Sulman M."/>
            <person name="Ellouze W."/>
            <person name="Ilyukhin E."/>
        </authorList>
    </citation>
    <scope>NUCLEOTIDE SEQUENCE [LARGE SCALE GENOMIC DNA]</scope>
    <source>
        <strain evidence="7 8">M42-189</strain>
    </source>
</reference>
<dbReference type="EMBL" id="JAKJXO020000020">
    <property type="protein sequence ID" value="KAL1592831.1"/>
    <property type="molecule type" value="Genomic_DNA"/>
</dbReference>
<dbReference type="InterPro" id="IPR013083">
    <property type="entry name" value="Znf_RING/FYVE/PHD"/>
</dbReference>
<evidence type="ECO:0000256" key="1">
    <source>
        <dbReference type="ARBA" id="ARBA00022723"/>
    </source>
</evidence>
<organism evidence="7 8">
    <name type="scientific">Paraconiothyrium brasiliense</name>
    <dbReference type="NCBI Taxonomy" id="300254"/>
    <lineage>
        <taxon>Eukaryota</taxon>
        <taxon>Fungi</taxon>
        <taxon>Dikarya</taxon>
        <taxon>Ascomycota</taxon>
        <taxon>Pezizomycotina</taxon>
        <taxon>Dothideomycetes</taxon>
        <taxon>Pleosporomycetidae</taxon>
        <taxon>Pleosporales</taxon>
        <taxon>Massarineae</taxon>
        <taxon>Didymosphaeriaceae</taxon>
        <taxon>Paraconiothyrium</taxon>
    </lineage>
</organism>
<dbReference type="Pfam" id="PF13639">
    <property type="entry name" value="zf-RING_2"/>
    <property type="match status" value="1"/>
</dbReference>
<sequence>MSFPQNLDITDPNNPLRDNTSHQSRYSPQLLLTDNSEIAFGGTAMSNSQSSEETQASPEYVSDMYYVQPAASALQLGPPYLHPQLFSHTFTPPNGHSSAVPASSAAQVGQYSEWVESMTDWIMEGLEPEVGRIVDEAFDRMEPEVDRIVDEAFDRMAQDIIRGVRQGLRDRGSGEDDAHALPSREHFLNPNNASGLLALSDTRTDARPQDVCSVCQGEFENLSDAVVIVACGHIYHRHCLYTWFDNSERFGTCPMDRRRLFVMPSRANGRDRSPDGSHPHGDDESRLRGADEGARGEPDRMESRLNARAAEFHPDQSNYHINEADSRTDRHSGTEQTAGVASEALFQDGTVQVHVPRS</sequence>
<dbReference type="CDD" id="cd16448">
    <property type="entry name" value="RING-H2"/>
    <property type="match status" value="1"/>
</dbReference>
<dbReference type="Gene3D" id="3.30.40.10">
    <property type="entry name" value="Zinc/RING finger domain, C3HC4 (zinc finger)"/>
    <property type="match status" value="1"/>
</dbReference>
<comment type="caution">
    <text evidence="7">The sequence shown here is derived from an EMBL/GenBank/DDBJ whole genome shotgun (WGS) entry which is preliminary data.</text>
</comment>
<feature type="region of interest" description="Disordered" evidence="5">
    <location>
        <begin position="1"/>
        <end position="24"/>
    </location>
</feature>
<accession>A0ABR3QL09</accession>
<keyword evidence="7" id="KW-0436">Ligase</keyword>
<dbReference type="InterPro" id="IPR001841">
    <property type="entry name" value="Znf_RING"/>
</dbReference>
<keyword evidence="3" id="KW-0862">Zinc</keyword>
<feature type="compositionally biased region" description="Basic and acidic residues" evidence="5">
    <location>
        <begin position="322"/>
        <end position="333"/>
    </location>
</feature>
<proteinExistence type="predicted"/>
<evidence type="ECO:0000256" key="4">
    <source>
        <dbReference type="PROSITE-ProRule" id="PRU00175"/>
    </source>
</evidence>
<dbReference type="PANTHER" id="PTHR45969:SF69">
    <property type="entry name" value="FINGER DOMAIN PROTEIN, PUTATIVE (AFU_ORTHOLOGUE AFUA_3G12190)-RELATED"/>
    <property type="match status" value="1"/>
</dbReference>
<name>A0ABR3QL09_9PLEO</name>
<feature type="domain" description="RING-type" evidence="6">
    <location>
        <begin position="212"/>
        <end position="257"/>
    </location>
</feature>
<evidence type="ECO:0000256" key="5">
    <source>
        <dbReference type="SAM" id="MobiDB-lite"/>
    </source>
</evidence>
<dbReference type="SUPFAM" id="SSF57850">
    <property type="entry name" value="RING/U-box"/>
    <property type="match status" value="1"/>
</dbReference>
<dbReference type="PANTHER" id="PTHR45969">
    <property type="entry name" value="RING ZINC FINGER PROTEIN-RELATED"/>
    <property type="match status" value="1"/>
</dbReference>
<evidence type="ECO:0000259" key="6">
    <source>
        <dbReference type="PROSITE" id="PS50089"/>
    </source>
</evidence>
<evidence type="ECO:0000256" key="3">
    <source>
        <dbReference type="ARBA" id="ARBA00022833"/>
    </source>
</evidence>
<dbReference type="SMART" id="SM00184">
    <property type="entry name" value="RING"/>
    <property type="match status" value="1"/>
</dbReference>
<protein>
    <submittedName>
        <fullName evidence="7">Ubiquitin-protein ligase Anaphase Promoting Complex</fullName>
    </submittedName>
</protein>
<keyword evidence="8" id="KW-1185">Reference proteome</keyword>
<feature type="region of interest" description="Disordered" evidence="5">
    <location>
        <begin position="265"/>
        <end position="358"/>
    </location>
</feature>
<keyword evidence="2 4" id="KW-0863">Zinc-finger</keyword>
<dbReference type="GO" id="GO:0016874">
    <property type="term" value="F:ligase activity"/>
    <property type="evidence" value="ECO:0007669"/>
    <property type="project" value="UniProtKB-KW"/>
</dbReference>